<dbReference type="InterPro" id="IPR041514">
    <property type="entry name" value="PutA_N"/>
</dbReference>
<accession>A0A4R9GNE4</accession>
<dbReference type="InterPro" id="IPR015659">
    <property type="entry name" value="Proline_oxidase"/>
</dbReference>
<dbReference type="GO" id="GO:0006562">
    <property type="term" value="P:L-proline catabolic process"/>
    <property type="evidence" value="ECO:0007669"/>
    <property type="project" value="InterPro"/>
</dbReference>
<feature type="domain" description="Proline utilization A N-terminal" evidence="4">
    <location>
        <begin position="16"/>
        <end position="126"/>
    </location>
</feature>
<gene>
    <name evidence="5" type="ORF">EHO61_11170</name>
</gene>
<dbReference type="InterPro" id="IPR029041">
    <property type="entry name" value="FAD-linked_oxidoreductase-like"/>
</dbReference>
<keyword evidence="6" id="KW-1185">Reference proteome</keyword>
<comment type="caution">
    <text evidence="5">The sequence shown here is derived from an EMBL/GenBank/DDBJ whole genome shotgun (WGS) entry which is preliminary data.</text>
</comment>
<dbReference type="Gene3D" id="3.20.20.220">
    <property type="match status" value="1"/>
</dbReference>
<evidence type="ECO:0000313" key="5">
    <source>
        <dbReference type="EMBL" id="TGK18013.1"/>
    </source>
</evidence>
<dbReference type="OrthoDB" id="9773461at2"/>
<sequence>MNPGQERSENTISSLEEKTIQKGISIFSAGDEFEPSVFSSYSIFSKSLSFLDDRPELKVQAFRFADVFPTLRNWKQVADHIRLYFLQTRTELPVVLKFGMRIALSNPVTAFLLSFVTGKMILFFAKFFIVGRNYEQAKKTVYSRYKLGISNTIDILGEAVLSEREAEEYSEKYLSLLEGIANDPILQKLNPGLPNPSANGNVSVKCSALFSQLDPLAFEYSVSVLKERLRPIFKSAVAKNIFVNLDLEQYETKNLILTAGLELFSEPEFSDYPHFGLVIQAYLLTSLQDLEKVITVSGKRKFPLTVRLVKGAYWEFEVVQSKQKGWEAPVFLTKPETDLNYEKCAELLLRSHPRIFPAFATHNVRSMAYALALAEELNIPKKDYEIQMLYGMGDPYKKALRKFGISVREYSPIGEVIPGMAYLVRRLLENSTNEGFLKNIYSKKKDRIQLLEIRKKAAI</sequence>
<dbReference type="PANTHER" id="PTHR13914">
    <property type="entry name" value="PROLINE OXIDASE"/>
    <property type="match status" value="1"/>
</dbReference>
<feature type="transmembrane region" description="Helical" evidence="2">
    <location>
        <begin position="108"/>
        <end position="129"/>
    </location>
</feature>
<feature type="domain" description="Proline dehydrogenase" evidence="3">
    <location>
        <begin position="137"/>
        <end position="438"/>
    </location>
</feature>
<evidence type="ECO:0000313" key="6">
    <source>
        <dbReference type="Proteomes" id="UP000297855"/>
    </source>
</evidence>
<evidence type="ECO:0000259" key="3">
    <source>
        <dbReference type="Pfam" id="PF01619"/>
    </source>
</evidence>
<protein>
    <submittedName>
        <fullName evidence="5">1-pyrroline-5-carboxylate dehydrogenase</fullName>
    </submittedName>
</protein>
<dbReference type="InterPro" id="IPR002872">
    <property type="entry name" value="Proline_DH_dom"/>
</dbReference>
<dbReference type="AlphaFoldDB" id="A0A4R9GNE4"/>
<dbReference type="EMBL" id="RQEV01000011">
    <property type="protein sequence ID" value="TGK18013.1"/>
    <property type="molecule type" value="Genomic_DNA"/>
</dbReference>
<reference evidence="5" key="1">
    <citation type="journal article" date="2019" name="PLoS Negl. Trop. Dis.">
        <title>Revisiting the worldwide diversity of Leptospira species in the environment.</title>
        <authorList>
            <person name="Vincent A.T."/>
            <person name="Schiettekatte O."/>
            <person name="Bourhy P."/>
            <person name="Veyrier F.J."/>
            <person name="Picardeau M."/>
        </authorList>
    </citation>
    <scope>NUCLEOTIDE SEQUENCE [LARGE SCALE GENOMIC DNA]</scope>
    <source>
        <strain evidence="5">SCS5</strain>
    </source>
</reference>
<keyword evidence="2" id="KW-0812">Transmembrane</keyword>
<organism evidence="5 6">
    <name type="scientific">Leptospira fluminis</name>
    <dbReference type="NCBI Taxonomy" id="2484979"/>
    <lineage>
        <taxon>Bacteria</taxon>
        <taxon>Pseudomonadati</taxon>
        <taxon>Spirochaetota</taxon>
        <taxon>Spirochaetia</taxon>
        <taxon>Leptospirales</taxon>
        <taxon>Leptospiraceae</taxon>
        <taxon>Leptospira</taxon>
    </lineage>
</organism>
<name>A0A4R9GNE4_9LEPT</name>
<proteinExistence type="predicted"/>
<evidence type="ECO:0000256" key="1">
    <source>
        <dbReference type="ARBA" id="ARBA00023002"/>
    </source>
</evidence>
<dbReference type="SUPFAM" id="SSF51730">
    <property type="entry name" value="FAD-linked oxidoreductase"/>
    <property type="match status" value="1"/>
</dbReference>
<dbReference type="Pfam" id="PF01619">
    <property type="entry name" value="Pro_dh"/>
    <property type="match status" value="1"/>
</dbReference>
<keyword evidence="1" id="KW-0560">Oxidoreductase</keyword>
<dbReference type="Proteomes" id="UP000297855">
    <property type="component" value="Unassembled WGS sequence"/>
</dbReference>
<keyword evidence="2" id="KW-0472">Membrane</keyword>
<evidence type="ECO:0000259" key="4">
    <source>
        <dbReference type="Pfam" id="PF18083"/>
    </source>
</evidence>
<dbReference type="GO" id="GO:0004657">
    <property type="term" value="F:proline dehydrogenase activity"/>
    <property type="evidence" value="ECO:0007669"/>
    <property type="project" value="InterPro"/>
</dbReference>
<keyword evidence="2" id="KW-1133">Transmembrane helix</keyword>
<dbReference type="PANTHER" id="PTHR13914:SF0">
    <property type="entry name" value="PROLINE DEHYDROGENASE 1, MITOCHONDRIAL"/>
    <property type="match status" value="1"/>
</dbReference>
<evidence type="ECO:0000256" key="2">
    <source>
        <dbReference type="SAM" id="Phobius"/>
    </source>
</evidence>
<dbReference type="Pfam" id="PF18083">
    <property type="entry name" value="PutA_N"/>
    <property type="match status" value="1"/>
</dbReference>
<dbReference type="RefSeq" id="WP_135813667.1">
    <property type="nucleotide sequence ID" value="NZ_RQEV01000011.1"/>
</dbReference>